<proteinExistence type="predicted"/>
<dbReference type="InterPro" id="IPR050584">
    <property type="entry name" value="Cholesterol_7-desaturase"/>
</dbReference>
<dbReference type="PANTHER" id="PTHR21266">
    <property type="entry name" value="IRON-SULFUR DOMAIN CONTAINING PROTEIN"/>
    <property type="match status" value="1"/>
</dbReference>
<dbReference type="Pfam" id="PF00355">
    <property type="entry name" value="Rieske"/>
    <property type="match status" value="1"/>
</dbReference>
<dbReference type="Gene3D" id="2.102.10.10">
    <property type="entry name" value="Rieske [2Fe-2S] iron-sulphur domain"/>
    <property type="match status" value="1"/>
</dbReference>
<keyword evidence="3" id="KW-0001">2Fe-2S</keyword>
<evidence type="ECO:0000256" key="4">
    <source>
        <dbReference type="ARBA" id="ARBA00022723"/>
    </source>
</evidence>
<name>A0AAE0BY89_9CHLO</name>
<dbReference type="AlphaFoldDB" id="A0AAE0BY89"/>
<keyword evidence="7" id="KW-0408">Iron</keyword>
<dbReference type="InterPro" id="IPR017941">
    <property type="entry name" value="Rieske_2Fe-2S"/>
</dbReference>
<comment type="subcellular location">
    <subcellularLocation>
        <location evidence="1">Membrane</location>
    </subcellularLocation>
</comment>
<sequence>MSQAISALRPFRTGETLRPVVSRRRRSEVRSPHSLSRQYSLQNLSRTQQPTPRFVHGPAAAATFGAEDRPTSCREIGVPKSPLSGISLEDFNKTPQANSRTMHSGGQGEQFDWNECWYPTFYTCDLDKKVPQAVTVLGKRLVIWWDASASEEEARQQGLDRAWSAAKTSHEAAEVGPGCWRAFRDLCPHRLAPLSEGRINEEGDLECPYHGWSFDGCGTCVSIPQLPQGT</sequence>
<dbReference type="EMBL" id="LGRX02031139">
    <property type="protein sequence ID" value="KAK3244991.1"/>
    <property type="molecule type" value="Genomic_DNA"/>
</dbReference>
<feature type="compositionally biased region" description="Polar residues" evidence="10">
    <location>
        <begin position="33"/>
        <end position="51"/>
    </location>
</feature>
<keyword evidence="6" id="KW-0560">Oxidoreductase</keyword>
<keyword evidence="2" id="KW-0812">Transmembrane</keyword>
<evidence type="ECO:0000256" key="2">
    <source>
        <dbReference type="ARBA" id="ARBA00022692"/>
    </source>
</evidence>
<keyword evidence="5" id="KW-1133">Transmembrane helix</keyword>
<evidence type="ECO:0000256" key="3">
    <source>
        <dbReference type="ARBA" id="ARBA00022714"/>
    </source>
</evidence>
<gene>
    <name evidence="12" type="ORF">CYMTET_45420</name>
</gene>
<dbReference type="PANTHER" id="PTHR21266:SF32">
    <property type="entry name" value="CHOLESTEROL 7-DESATURASE NVD"/>
    <property type="match status" value="1"/>
</dbReference>
<protein>
    <recommendedName>
        <fullName evidence="11">Rieske domain-containing protein</fullName>
    </recommendedName>
</protein>
<evidence type="ECO:0000256" key="6">
    <source>
        <dbReference type="ARBA" id="ARBA00023002"/>
    </source>
</evidence>
<dbReference type="GO" id="GO:0005737">
    <property type="term" value="C:cytoplasm"/>
    <property type="evidence" value="ECO:0007669"/>
    <property type="project" value="TreeGrafter"/>
</dbReference>
<dbReference type="PROSITE" id="PS51296">
    <property type="entry name" value="RIESKE"/>
    <property type="match status" value="1"/>
</dbReference>
<keyword evidence="13" id="KW-1185">Reference proteome</keyword>
<dbReference type="Proteomes" id="UP001190700">
    <property type="component" value="Unassembled WGS sequence"/>
</dbReference>
<feature type="region of interest" description="Disordered" evidence="10">
    <location>
        <begin position="18"/>
        <end position="54"/>
    </location>
</feature>
<comment type="caution">
    <text evidence="12">The sequence shown here is derived from an EMBL/GenBank/DDBJ whole genome shotgun (WGS) entry which is preliminary data.</text>
</comment>
<evidence type="ECO:0000256" key="5">
    <source>
        <dbReference type="ARBA" id="ARBA00022989"/>
    </source>
</evidence>
<evidence type="ECO:0000313" key="12">
    <source>
        <dbReference type="EMBL" id="KAK3244991.1"/>
    </source>
</evidence>
<evidence type="ECO:0000313" key="13">
    <source>
        <dbReference type="Proteomes" id="UP001190700"/>
    </source>
</evidence>
<keyword evidence="8" id="KW-0411">Iron-sulfur</keyword>
<dbReference type="SUPFAM" id="SSF50022">
    <property type="entry name" value="ISP domain"/>
    <property type="match status" value="1"/>
</dbReference>
<evidence type="ECO:0000256" key="9">
    <source>
        <dbReference type="ARBA" id="ARBA00023136"/>
    </source>
</evidence>
<accession>A0AAE0BY89</accession>
<keyword evidence="9" id="KW-0472">Membrane</keyword>
<keyword evidence="4" id="KW-0479">Metal-binding</keyword>
<evidence type="ECO:0000259" key="11">
    <source>
        <dbReference type="PROSITE" id="PS51296"/>
    </source>
</evidence>
<organism evidence="12 13">
    <name type="scientific">Cymbomonas tetramitiformis</name>
    <dbReference type="NCBI Taxonomy" id="36881"/>
    <lineage>
        <taxon>Eukaryota</taxon>
        <taxon>Viridiplantae</taxon>
        <taxon>Chlorophyta</taxon>
        <taxon>Pyramimonadophyceae</taxon>
        <taxon>Pyramimonadales</taxon>
        <taxon>Pyramimonadaceae</taxon>
        <taxon>Cymbomonas</taxon>
    </lineage>
</organism>
<dbReference type="InterPro" id="IPR036922">
    <property type="entry name" value="Rieske_2Fe-2S_sf"/>
</dbReference>
<evidence type="ECO:0000256" key="1">
    <source>
        <dbReference type="ARBA" id="ARBA00004370"/>
    </source>
</evidence>
<reference evidence="12 13" key="1">
    <citation type="journal article" date="2015" name="Genome Biol. Evol.">
        <title>Comparative Genomics of a Bacterivorous Green Alga Reveals Evolutionary Causalities and Consequences of Phago-Mixotrophic Mode of Nutrition.</title>
        <authorList>
            <person name="Burns J.A."/>
            <person name="Paasch A."/>
            <person name="Narechania A."/>
            <person name="Kim E."/>
        </authorList>
    </citation>
    <scope>NUCLEOTIDE SEQUENCE [LARGE SCALE GENOMIC DNA]</scope>
    <source>
        <strain evidence="12 13">PLY_AMNH</strain>
    </source>
</reference>
<dbReference type="GO" id="GO:0046872">
    <property type="term" value="F:metal ion binding"/>
    <property type="evidence" value="ECO:0007669"/>
    <property type="project" value="UniProtKB-KW"/>
</dbReference>
<evidence type="ECO:0000256" key="8">
    <source>
        <dbReference type="ARBA" id="ARBA00023014"/>
    </source>
</evidence>
<dbReference type="GO" id="GO:0016020">
    <property type="term" value="C:membrane"/>
    <property type="evidence" value="ECO:0007669"/>
    <property type="project" value="UniProtKB-SubCell"/>
</dbReference>
<evidence type="ECO:0000256" key="10">
    <source>
        <dbReference type="SAM" id="MobiDB-lite"/>
    </source>
</evidence>
<dbReference type="GO" id="GO:0051537">
    <property type="term" value="F:2 iron, 2 sulfur cluster binding"/>
    <property type="evidence" value="ECO:0007669"/>
    <property type="project" value="UniProtKB-KW"/>
</dbReference>
<feature type="domain" description="Rieske" evidence="11">
    <location>
        <begin position="145"/>
        <end position="230"/>
    </location>
</feature>
<dbReference type="GO" id="GO:0016491">
    <property type="term" value="F:oxidoreductase activity"/>
    <property type="evidence" value="ECO:0007669"/>
    <property type="project" value="UniProtKB-KW"/>
</dbReference>
<evidence type="ECO:0000256" key="7">
    <source>
        <dbReference type="ARBA" id="ARBA00023004"/>
    </source>
</evidence>